<dbReference type="InParanoid" id="A0A409W6S0"/>
<dbReference type="AlphaFoldDB" id="A0A409W6S0"/>
<name>A0A409W6S0_9AGAR</name>
<evidence type="ECO:0000313" key="2">
    <source>
        <dbReference type="Proteomes" id="UP000284706"/>
    </source>
</evidence>
<reference evidence="1 2" key="1">
    <citation type="journal article" date="2018" name="Evol. Lett.">
        <title>Horizontal gene cluster transfer increased hallucinogenic mushroom diversity.</title>
        <authorList>
            <person name="Reynolds H.T."/>
            <person name="Vijayakumar V."/>
            <person name="Gluck-Thaler E."/>
            <person name="Korotkin H.B."/>
            <person name="Matheny P.B."/>
            <person name="Slot J.C."/>
        </authorList>
    </citation>
    <scope>NUCLEOTIDE SEQUENCE [LARGE SCALE GENOMIC DNA]</scope>
    <source>
        <strain evidence="1 2">SRW20</strain>
    </source>
</reference>
<gene>
    <name evidence="1" type="ORF">CVT26_006920</name>
</gene>
<comment type="caution">
    <text evidence="1">The sequence shown here is derived from an EMBL/GenBank/DDBJ whole genome shotgun (WGS) entry which is preliminary data.</text>
</comment>
<dbReference type="EMBL" id="NHYE01005367">
    <property type="protein sequence ID" value="PPQ74053.1"/>
    <property type="molecule type" value="Genomic_DNA"/>
</dbReference>
<proteinExistence type="predicted"/>
<evidence type="ECO:0000313" key="1">
    <source>
        <dbReference type="EMBL" id="PPQ74053.1"/>
    </source>
</evidence>
<accession>A0A409W6S0</accession>
<sequence>MSSTYADTQKTRIEGGCQATVSPKKGPTDPSEQQYIIYCNTYVKSTGNILIPTYGDFLRQIEAKAAPPAVKVEDEETEKTMRVLEMMYLKLN</sequence>
<organism evidence="1 2">
    <name type="scientific">Gymnopilus dilepis</name>
    <dbReference type="NCBI Taxonomy" id="231916"/>
    <lineage>
        <taxon>Eukaryota</taxon>
        <taxon>Fungi</taxon>
        <taxon>Dikarya</taxon>
        <taxon>Basidiomycota</taxon>
        <taxon>Agaricomycotina</taxon>
        <taxon>Agaricomycetes</taxon>
        <taxon>Agaricomycetidae</taxon>
        <taxon>Agaricales</taxon>
        <taxon>Agaricineae</taxon>
        <taxon>Hymenogastraceae</taxon>
        <taxon>Gymnopilus</taxon>
    </lineage>
</organism>
<dbReference type="Proteomes" id="UP000284706">
    <property type="component" value="Unassembled WGS sequence"/>
</dbReference>
<keyword evidence="2" id="KW-1185">Reference proteome</keyword>
<protein>
    <submittedName>
        <fullName evidence="1">Uncharacterized protein</fullName>
    </submittedName>
</protein>